<dbReference type="GO" id="GO:0008982">
    <property type="term" value="F:protein-N(PI)-phosphohistidine-sugar phosphotransferase activity"/>
    <property type="evidence" value="ECO:0007669"/>
    <property type="project" value="InterPro"/>
</dbReference>
<dbReference type="PANTHER" id="PTHR30175">
    <property type="entry name" value="PHOSPHOTRANSFERASE SYSTEM TRANSPORT PROTEIN"/>
    <property type="match status" value="1"/>
</dbReference>
<keyword evidence="1" id="KW-0808">Transferase</keyword>
<evidence type="ECO:0000313" key="6">
    <source>
        <dbReference type="Proteomes" id="UP000094691"/>
    </source>
</evidence>
<dbReference type="Gene3D" id="3.20.20.80">
    <property type="entry name" value="Glycosidases"/>
    <property type="match status" value="1"/>
</dbReference>
<dbReference type="InterPro" id="IPR017853">
    <property type="entry name" value="GH"/>
</dbReference>
<evidence type="ECO:0000256" key="1">
    <source>
        <dbReference type="ARBA" id="ARBA00022679"/>
    </source>
</evidence>
<dbReference type="PROSITE" id="PS51098">
    <property type="entry name" value="PTS_EIIB_TYPE_1"/>
    <property type="match status" value="1"/>
</dbReference>
<dbReference type="PANTHER" id="PTHR30175:SF1">
    <property type="entry name" value="PTS SYSTEM ARBUTIN-, CELLOBIOSE-, AND SALICIN-SPECIFIC EIIBC COMPONENT-RELATED"/>
    <property type="match status" value="1"/>
</dbReference>
<dbReference type="GO" id="GO:0090589">
    <property type="term" value="F:protein-phosphocysteine-trehalose phosphotransferase system transporter activity"/>
    <property type="evidence" value="ECO:0007669"/>
    <property type="project" value="TreeGrafter"/>
</dbReference>
<dbReference type="GO" id="GO:0005886">
    <property type="term" value="C:plasma membrane"/>
    <property type="evidence" value="ECO:0007669"/>
    <property type="project" value="TreeGrafter"/>
</dbReference>
<protein>
    <submittedName>
        <fullName evidence="5">PTS beta-glucoside transporter subunit IIABC</fullName>
    </submittedName>
</protein>
<evidence type="ECO:0000256" key="2">
    <source>
        <dbReference type="ARBA" id="ARBA00022683"/>
    </source>
</evidence>
<dbReference type="InterPro" id="IPR036878">
    <property type="entry name" value="Glu_permease_IIB"/>
</dbReference>
<evidence type="ECO:0000259" key="4">
    <source>
        <dbReference type="PROSITE" id="PS51098"/>
    </source>
</evidence>
<feature type="domain" description="PTS EIIB type-1" evidence="4">
    <location>
        <begin position="1"/>
        <end position="53"/>
    </location>
</feature>
<dbReference type="InterPro" id="IPR050558">
    <property type="entry name" value="PTS_Sugar-Specific_Components"/>
</dbReference>
<reference evidence="5 6" key="1">
    <citation type="submission" date="2016-07" db="EMBL/GenBank/DDBJ databases">
        <title>Genome sequencing project for further understanding the molecular mechanisms of preventing non-alcoholic fatty liver disease.</title>
        <authorList>
            <person name="Wang H."/>
        </authorList>
    </citation>
    <scope>NUCLEOTIDE SEQUENCE [LARGE SCALE GENOMIC DNA]</scope>
    <source>
        <strain evidence="5 6">BS15</strain>
    </source>
</reference>
<evidence type="ECO:0000256" key="3">
    <source>
        <dbReference type="PROSITE-ProRule" id="PRU00421"/>
    </source>
</evidence>
<evidence type="ECO:0000313" key="5">
    <source>
        <dbReference type="EMBL" id="AOG26204.1"/>
    </source>
</evidence>
<dbReference type="GO" id="GO:0009401">
    <property type="term" value="P:phosphoenolpyruvate-dependent sugar phosphotransferase system"/>
    <property type="evidence" value="ECO:0007669"/>
    <property type="project" value="UniProtKB-KW"/>
</dbReference>
<proteinExistence type="predicted"/>
<dbReference type="GO" id="GO:0015771">
    <property type="term" value="P:trehalose transport"/>
    <property type="evidence" value="ECO:0007669"/>
    <property type="project" value="TreeGrafter"/>
</dbReference>
<dbReference type="SUPFAM" id="SSF51445">
    <property type="entry name" value="(Trans)glycosidases"/>
    <property type="match status" value="1"/>
</dbReference>
<dbReference type="Gene3D" id="3.30.1360.60">
    <property type="entry name" value="Glucose permease domain IIB"/>
    <property type="match status" value="1"/>
</dbReference>
<dbReference type="EMBL" id="CP016400">
    <property type="protein sequence ID" value="AOG26204.1"/>
    <property type="molecule type" value="Genomic_DNA"/>
</dbReference>
<organism evidence="5 6">
    <name type="scientific">Lactobacillus johnsonii</name>
    <dbReference type="NCBI Taxonomy" id="33959"/>
    <lineage>
        <taxon>Bacteria</taxon>
        <taxon>Bacillati</taxon>
        <taxon>Bacillota</taxon>
        <taxon>Bacilli</taxon>
        <taxon>Lactobacillales</taxon>
        <taxon>Lactobacillaceae</taxon>
        <taxon>Lactobacillus</taxon>
    </lineage>
</organism>
<comment type="caution">
    <text evidence="3">Lacks conserved residue(s) required for the propagation of feature annotation.</text>
</comment>
<dbReference type="SUPFAM" id="SSF55604">
    <property type="entry name" value="Glucose permease domain IIB"/>
    <property type="match status" value="1"/>
</dbReference>
<accession>A0A9W3X5K8</accession>
<keyword evidence="2" id="KW-0598">Phosphotransferase system</keyword>
<dbReference type="InterPro" id="IPR001996">
    <property type="entry name" value="PTS_IIB_1"/>
</dbReference>
<sequence length="87" mass="9475">MKDEKKANDDALKDTDGVVTVVKAGGQYQVVIGNEVADVYDSILKEGGFSSGGQVADDDGKGTLERRPKDSFYWYKKVIESNGKDLD</sequence>
<dbReference type="Proteomes" id="UP000094691">
    <property type="component" value="Chromosome"/>
</dbReference>
<dbReference type="AlphaFoldDB" id="A0A9W3X5K8"/>
<gene>
    <name evidence="5" type="ORF">BBP16_04880</name>
</gene>
<name>A0A9W3X5K8_LACJH</name>